<dbReference type="AlphaFoldDB" id="A0A222MXU5"/>
<reference evidence="2 3" key="1">
    <citation type="submission" date="2017-07" db="EMBL/GenBank/DDBJ databases">
        <title>Analysis of two Campylobacter avium genomes and identification of a novel hippuricase gene.</title>
        <authorList>
            <person name="Miller W.G."/>
            <person name="Chapman M.H."/>
            <person name="Yee E."/>
            <person name="Revez J."/>
            <person name="Bono J.L."/>
            <person name="Rossi M."/>
        </authorList>
    </citation>
    <scope>NUCLEOTIDE SEQUENCE [LARGE SCALE GENOMIC DNA]</scope>
    <source>
        <strain evidence="2 3">LMG 24591</strain>
    </source>
</reference>
<dbReference type="Proteomes" id="UP000201169">
    <property type="component" value="Chromosome"/>
</dbReference>
<dbReference type="NCBIfam" id="NF041252">
    <property type="entry name" value="outer_memb_MapA"/>
    <property type="match status" value="1"/>
</dbReference>
<keyword evidence="3" id="KW-1185">Reference proteome</keyword>
<organism evidence="2 3">
    <name type="scientific">Campylobacter avium LMG 24591</name>
    <dbReference type="NCBI Taxonomy" id="522484"/>
    <lineage>
        <taxon>Bacteria</taxon>
        <taxon>Pseudomonadati</taxon>
        <taxon>Campylobacterota</taxon>
        <taxon>Epsilonproteobacteria</taxon>
        <taxon>Campylobacterales</taxon>
        <taxon>Campylobacteraceae</taxon>
        <taxon>Campylobacter</taxon>
    </lineage>
</organism>
<proteinExistence type="predicted"/>
<evidence type="ECO:0000313" key="3">
    <source>
        <dbReference type="Proteomes" id="UP000201169"/>
    </source>
</evidence>
<feature type="signal peptide" evidence="1">
    <location>
        <begin position="1"/>
        <end position="29"/>
    </location>
</feature>
<gene>
    <name evidence="2" type="primary">mapA</name>
    <name evidence="2" type="ORF">CAV_0746</name>
</gene>
<dbReference type="PROSITE" id="PS51257">
    <property type="entry name" value="PROKAR_LIPOPROTEIN"/>
    <property type="match status" value="1"/>
</dbReference>
<keyword evidence="1" id="KW-0732">Signal</keyword>
<name>A0A222MXU5_9BACT</name>
<dbReference type="InterPro" id="IPR053486">
    <property type="entry name" value="MapA_lipoprotein"/>
</dbReference>
<evidence type="ECO:0000256" key="1">
    <source>
        <dbReference type="SAM" id="SignalP"/>
    </source>
</evidence>
<dbReference type="OrthoDB" id="5359329at2"/>
<evidence type="ECO:0000313" key="2">
    <source>
        <dbReference type="EMBL" id="ASQ30412.1"/>
    </source>
</evidence>
<feature type="chain" id="PRO_5012668594" evidence="1">
    <location>
        <begin position="30"/>
        <end position="214"/>
    </location>
</feature>
<protein>
    <submittedName>
        <fullName evidence="2">Outer membrane liproprotein</fullName>
    </submittedName>
</protein>
<dbReference type="EMBL" id="CP022347">
    <property type="protein sequence ID" value="ASQ30412.1"/>
    <property type="molecule type" value="Genomic_DNA"/>
</dbReference>
<sequence length="214" mass="24295">MKLLKYSFFMALALLLSACVAPKSTLQKAADVASQQSCYDCNSLQGFEAKIQGLLYLSDVGLQCCADKRTLDTSVAIKKVYLHRINDLAEEKKVFYIENDRYFINEQFNLAFYLFLEQELKSRGIVVVDGINNSPYVLRLDLSFVDFRSKLDRTGLHSNIVASLQLKDINTDKTLTVRTKQDVVGFKNEKEISFYTFLLIKQMANKVASIISSL</sequence>
<dbReference type="RefSeq" id="WP_094325175.1">
    <property type="nucleotide sequence ID" value="NZ_CP022347.1"/>
</dbReference>
<dbReference type="KEGG" id="cavi:CAV_0746"/>
<accession>A0A222MXU5</accession>